<dbReference type="EMBL" id="RTRY01000007">
    <property type="protein sequence ID" value="MJX47136.1"/>
    <property type="molecule type" value="Genomic_DNA"/>
</dbReference>
<sequence length="164" mass="18464">MSLEVGEYIPGYEGKYSVTKDGRVYSHLRGRFLNPSPDNKGYLRVTLCSDGIQKTLKVHRLVAQLFIPNSYCKPEVNHINGDKSDNAIWNLEWCTCSENLKHAFSIGLKKGAKGVFNGRAKLSETDVIDIRNSVGMKLSELSTKYGVSEMQISTIRRGNAWRHL</sequence>
<accession>A0A403F2D5</accession>
<protein>
    <submittedName>
        <fullName evidence="2">Endodeoxyribonuclease</fullName>
    </submittedName>
</protein>
<dbReference type="SMART" id="SM00507">
    <property type="entry name" value="HNHc"/>
    <property type="match status" value="1"/>
</dbReference>
<evidence type="ECO:0000259" key="1">
    <source>
        <dbReference type="SMART" id="SM00507"/>
    </source>
</evidence>
<evidence type="ECO:0000313" key="2">
    <source>
        <dbReference type="EMBL" id="MJX47136.1"/>
    </source>
</evidence>
<proteinExistence type="predicted"/>
<dbReference type="AlphaFoldDB" id="A0A403F2D5"/>
<reference evidence="2" key="1">
    <citation type="submission" date="2018-07" db="EMBL/GenBank/DDBJ databases">
        <authorList>
            <consortium name="GenomeTrakr network: Whole genome sequencing for foodborne pathogen traceback"/>
        </authorList>
    </citation>
    <scope>NUCLEOTIDE SEQUENCE [LARGE SCALE GENOMIC DNA]</scope>
    <source>
        <strain evidence="2">FDA00013282</strain>
    </source>
</reference>
<organism evidence="2">
    <name type="scientific">Salmonella enterica</name>
    <name type="common">Salmonella choleraesuis</name>
    <dbReference type="NCBI Taxonomy" id="28901"/>
    <lineage>
        <taxon>Bacteria</taxon>
        <taxon>Pseudomonadati</taxon>
        <taxon>Pseudomonadota</taxon>
        <taxon>Gammaproteobacteria</taxon>
        <taxon>Enterobacterales</taxon>
        <taxon>Enterobacteriaceae</taxon>
        <taxon>Salmonella</taxon>
    </lineage>
</organism>
<feature type="domain" description="HNH nuclease" evidence="1">
    <location>
        <begin position="52"/>
        <end position="100"/>
    </location>
</feature>
<dbReference type="Proteomes" id="UP000885264">
    <property type="component" value="Unassembled WGS sequence"/>
</dbReference>
<dbReference type="InterPro" id="IPR044925">
    <property type="entry name" value="His-Me_finger_sf"/>
</dbReference>
<dbReference type="Gene3D" id="3.90.75.20">
    <property type="match status" value="1"/>
</dbReference>
<dbReference type="SUPFAM" id="SSF54060">
    <property type="entry name" value="His-Me finger endonucleases"/>
    <property type="match status" value="1"/>
</dbReference>
<dbReference type="Pfam" id="PF07463">
    <property type="entry name" value="NUMOD4"/>
    <property type="match status" value="1"/>
</dbReference>
<comment type="caution">
    <text evidence="2">The sequence shown here is derived from an EMBL/GenBank/DDBJ whole genome shotgun (WGS) entry which is preliminary data.</text>
</comment>
<dbReference type="InterPro" id="IPR010902">
    <property type="entry name" value="NUMOD4"/>
</dbReference>
<gene>
    <name evidence="2" type="ORF">DTA53_09525</name>
</gene>
<dbReference type="GO" id="GO:0016788">
    <property type="term" value="F:hydrolase activity, acting on ester bonds"/>
    <property type="evidence" value="ECO:0007669"/>
    <property type="project" value="InterPro"/>
</dbReference>
<name>A0A403F2D5_SALER</name>
<dbReference type="Pfam" id="PF13392">
    <property type="entry name" value="HNH_3"/>
    <property type="match status" value="1"/>
</dbReference>
<dbReference type="InterPro" id="IPR003615">
    <property type="entry name" value="HNH_nuc"/>
</dbReference>